<name>A0A3G2T7A2_9GAMM</name>
<sequence>MLVYIYINNPTEENRLEALSVIYDVYIYTVNIGFSIDKQKLNKQYVNLRDNQKLDPESQEILEEILFDI</sequence>
<dbReference type="AlphaFoldDB" id="A0A3G2T7A2"/>
<organism evidence="1 2">
    <name type="scientific">Acinetobacter wuhouensis</name>
    <dbReference type="NCBI Taxonomy" id="1879050"/>
    <lineage>
        <taxon>Bacteria</taxon>
        <taxon>Pseudomonadati</taxon>
        <taxon>Pseudomonadota</taxon>
        <taxon>Gammaproteobacteria</taxon>
        <taxon>Moraxellales</taxon>
        <taxon>Moraxellaceae</taxon>
        <taxon>Acinetobacter</taxon>
    </lineage>
</organism>
<dbReference type="EMBL" id="CP033133">
    <property type="protein sequence ID" value="AYO56213.1"/>
    <property type="molecule type" value="Genomic_DNA"/>
</dbReference>
<evidence type="ECO:0000313" key="2">
    <source>
        <dbReference type="Proteomes" id="UP000279962"/>
    </source>
</evidence>
<evidence type="ECO:0000313" key="1">
    <source>
        <dbReference type="EMBL" id="AYO56213.1"/>
    </source>
</evidence>
<accession>A0A3G2T7A2</accession>
<reference evidence="1 2" key="1">
    <citation type="submission" date="2018-10" db="EMBL/GenBank/DDBJ databases">
        <title>The complete genome of Acinetobacter wuhouensis strain WCHAW010062.</title>
        <authorList>
            <person name="Hu Y."/>
            <person name="Long H."/>
            <person name="Feng Y."/>
            <person name="Zong Z."/>
        </authorList>
    </citation>
    <scope>NUCLEOTIDE SEQUENCE [LARGE SCALE GENOMIC DNA]</scope>
    <source>
        <strain evidence="1 2">WCHAW010062</strain>
    </source>
</reference>
<protein>
    <submittedName>
        <fullName evidence="1">Uncharacterized protein</fullName>
    </submittedName>
</protein>
<proteinExistence type="predicted"/>
<gene>
    <name evidence="1" type="ORF">CDG68_03600</name>
</gene>
<dbReference type="Proteomes" id="UP000279962">
    <property type="component" value="Chromosome"/>
</dbReference>